<comment type="similarity">
    <text evidence="2 11">Belongs to the RRM NCBP2 family.</text>
</comment>
<dbReference type="CDD" id="cd12240">
    <property type="entry name" value="RRM_NCBP2"/>
    <property type="match status" value="1"/>
</dbReference>
<dbReference type="GO" id="GO:0005634">
    <property type="term" value="C:nucleus"/>
    <property type="evidence" value="ECO:0007669"/>
    <property type="project" value="UniProtKB-SubCell"/>
</dbReference>
<evidence type="ECO:0000256" key="4">
    <source>
        <dbReference type="ARBA" id="ARBA00022448"/>
    </source>
</evidence>
<evidence type="ECO:0000256" key="11">
    <source>
        <dbReference type="RuleBase" id="RU364036"/>
    </source>
</evidence>
<proteinExistence type="inferred from homology"/>
<name>A0A7S3BQB4_9EUKA</name>
<feature type="compositionally biased region" description="Basic and acidic residues" evidence="12">
    <location>
        <begin position="178"/>
        <end position="206"/>
    </location>
</feature>
<dbReference type="FunFam" id="3.30.70.330:FF:000538">
    <property type="entry name" value="Nuclear cap-binding protein subunit 2"/>
    <property type="match status" value="1"/>
</dbReference>
<dbReference type="GO" id="GO:0006401">
    <property type="term" value="P:RNA catabolic process"/>
    <property type="evidence" value="ECO:0007669"/>
    <property type="project" value="UniProtKB-ARBA"/>
</dbReference>
<keyword evidence="7 10" id="KW-0694">RNA-binding</keyword>
<dbReference type="SMART" id="SM00360">
    <property type="entry name" value="RRM"/>
    <property type="match status" value="1"/>
</dbReference>
<evidence type="ECO:0000256" key="2">
    <source>
        <dbReference type="ARBA" id="ARBA00010725"/>
    </source>
</evidence>
<dbReference type="InterPro" id="IPR000504">
    <property type="entry name" value="RRM_dom"/>
</dbReference>
<reference evidence="14" key="1">
    <citation type="submission" date="2021-01" db="EMBL/GenBank/DDBJ databases">
        <authorList>
            <person name="Corre E."/>
            <person name="Pelletier E."/>
            <person name="Niang G."/>
            <person name="Scheremetjew M."/>
            <person name="Finn R."/>
            <person name="Kale V."/>
            <person name="Holt S."/>
            <person name="Cochrane G."/>
            <person name="Meng A."/>
            <person name="Brown T."/>
            <person name="Cohen L."/>
        </authorList>
    </citation>
    <scope>NUCLEOTIDE SEQUENCE</scope>
    <source>
        <strain evidence="14">CCMP281</strain>
    </source>
</reference>
<evidence type="ECO:0000256" key="6">
    <source>
        <dbReference type="ARBA" id="ARBA00022816"/>
    </source>
</evidence>
<comment type="subcellular location">
    <subcellularLocation>
        <location evidence="1 11">Nucleus</location>
    </subcellularLocation>
</comment>
<dbReference type="PANTHER" id="PTHR18847">
    <property type="entry name" value="20 KD NUCLEAR CAP BINDING PROTEIN"/>
    <property type="match status" value="1"/>
</dbReference>
<gene>
    <name evidence="14" type="ORF">HERI1096_LOCUS34025</name>
</gene>
<dbReference type="GO" id="GO:0051028">
    <property type="term" value="P:mRNA transport"/>
    <property type="evidence" value="ECO:0007669"/>
    <property type="project" value="UniProtKB-KW"/>
</dbReference>
<evidence type="ECO:0000256" key="9">
    <source>
        <dbReference type="ARBA" id="ARBA00023242"/>
    </source>
</evidence>
<evidence type="ECO:0000256" key="10">
    <source>
        <dbReference type="PROSITE-ProRule" id="PRU00176"/>
    </source>
</evidence>
<dbReference type="InterPro" id="IPR027157">
    <property type="entry name" value="NCBP2"/>
</dbReference>
<dbReference type="Gene3D" id="3.30.70.330">
    <property type="match status" value="1"/>
</dbReference>
<dbReference type="SUPFAM" id="SSF54928">
    <property type="entry name" value="RNA-binding domain, RBD"/>
    <property type="match status" value="1"/>
</dbReference>
<dbReference type="PANTHER" id="PTHR18847:SF0">
    <property type="entry name" value="NUCLEAR CAP-BINDING PROTEIN SUBUNIT 2"/>
    <property type="match status" value="1"/>
</dbReference>
<keyword evidence="8 11" id="KW-0508">mRNA splicing</keyword>
<dbReference type="InterPro" id="IPR012677">
    <property type="entry name" value="Nucleotide-bd_a/b_plait_sf"/>
</dbReference>
<dbReference type="Pfam" id="PF00076">
    <property type="entry name" value="RRM_1"/>
    <property type="match status" value="1"/>
</dbReference>
<dbReference type="InterPro" id="IPR035979">
    <property type="entry name" value="RBD_domain_sf"/>
</dbReference>
<evidence type="ECO:0000259" key="13">
    <source>
        <dbReference type="PROSITE" id="PS50102"/>
    </source>
</evidence>
<dbReference type="EMBL" id="HBHX01061571">
    <property type="protein sequence ID" value="CAE0141847.1"/>
    <property type="molecule type" value="Transcribed_RNA"/>
</dbReference>
<evidence type="ECO:0000256" key="3">
    <source>
        <dbReference type="ARBA" id="ARBA00019878"/>
    </source>
</evidence>
<dbReference type="PROSITE" id="PS50102">
    <property type="entry name" value="RRM"/>
    <property type="match status" value="1"/>
</dbReference>
<keyword evidence="5 11" id="KW-0507">mRNA processing</keyword>
<keyword evidence="6" id="KW-0509">mRNA transport</keyword>
<evidence type="ECO:0000256" key="12">
    <source>
        <dbReference type="SAM" id="MobiDB-lite"/>
    </source>
</evidence>
<evidence type="ECO:0000256" key="5">
    <source>
        <dbReference type="ARBA" id="ARBA00022664"/>
    </source>
</evidence>
<evidence type="ECO:0000313" key="14">
    <source>
        <dbReference type="EMBL" id="CAE0141847.1"/>
    </source>
</evidence>
<sequence>MAHLYRDLSVKSLYTDRKFEGGTGEWKRKIESSTTLYIGNLSFYSTEEQLYEFFGACGEVKRIVMGLDRHTKTPCGFCFVEYFQRNDTEDAVRYLSGCKLDDRIVRVDWDGGFEEGRQYGRGRSGGQVREEYRTDFDAQRGGWGRANESPAPMPQPRRRSFDGPYRGPGGAGAGRDAMPPREARPRADEPSSKRSKAEANPRFREEKEDEEDD</sequence>
<dbReference type="GO" id="GO:0005846">
    <property type="term" value="C:nuclear cap binding complex"/>
    <property type="evidence" value="ECO:0007669"/>
    <property type="project" value="InterPro"/>
</dbReference>
<evidence type="ECO:0000256" key="7">
    <source>
        <dbReference type="ARBA" id="ARBA00022884"/>
    </source>
</evidence>
<organism evidence="14">
    <name type="scientific">Haptolina ericina</name>
    <dbReference type="NCBI Taxonomy" id="156174"/>
    <lineage>
        <taxon>Eukaryota</taxon>
        <taxon>Haptista</taxon>
        <taxon>Haptophyta</taxon>
        <taxon>Prymnesiophyceae</taxon>
        <taxon>Prymnesiales</taxon>
        <taxon>Prymnesiaceae</taxon>
        <taxon>Haptolina</taxon>
    </lineage>
</organism>
<keyword evidence="9 11" id="KW-0539">Nucleus</keyword>
<dbReference type="InterPro" id="IPR034148">
    <property type="entry name" value="NCBP2_RRM"/>
</dbReference>
<feature type="domain" description="RRM" evidence="13">
    <location>
        <begin position="34"/>
        <end position="112"/>
    </location>
</feature>
<accession>A0A7S3BQB4</accession>
<protein>
    <recommendedName>
        <fullName evidence="3 11">Nuclear cap-binding protein subunit 2</fullName>
    </recommendedName>
    <alternativeName>
        <fullName evidence="11">20 kDa nuclear cap-binding protein</fullName>
    </alternativeName>
</protein>
<evidence type="ECO:0000256" key="1">
    <source>
        <dbReference type="ARBA" id="ARBA00004123"/>
    </source>
</evidence>
<dbReference type="GO" id="GO:0045292">
    <property type="term" value="P:mRNA cis splicing, via spliceosome"/>
    <property type="evidence" value="ECO:0007669"/>
    <property type="project" value="InterPro"/>
</dbReference>
<dbReference type="AlphaFoldDB" id="A0A7S3BQB4"/>
<dbReference type="GO" id="GO:0000339">
    <property type="term" value="F:RNA cap binding"/>
    <property type="evidence" value="ECO:0007669"/>
    <property type="project" value="InterPro"/>
</dbReference>
<evidence type="ECO:0000256" key="8">
    <source>
        <dbReference type="ARBA" id="ARBA00023187"/>
    </source>
</evidence>
<keyword evidence="4" id="KW-0813">Transport</keyword>
<feature type="region of interest" description="Disordered" evidence="12">
    <location>
        <begin position="136"/>
        <end position="213"/>
    </location>
</feature>